<dbReference type="AlphaFoldDB" id="A0A2J7ZLX0"/>
<organism evidence="1 2">
    <name type="scientific">Tetrabaena socialis</name>
    <dbReference type="NCBI Taxonomy" id="47790"/>
    <lineage>
        <taxon>Eukaryota</taxon>
        <taxon>Viridiplantae</taxon>
        <taxon>Chlorophyta</taxon>
        <taxon>core chlorophytes</taxon>
        <taxon>Chlorophyceae</taxon>
        <taxon>CS clade</taxon>
        <taxon>Chlamydomonadales</taxon>
        <taxon>Tetrabaenaceae</taxon>
        <taxon>Tetrabaena</taxon>
    </lineage>
</organism>
<gene>
    <name evidence="1" type="ORF">TSOC_012857</name>
</gene>
<sequence>MSLKSPSTNLNCTLVWRQLSPAAASIAHSFSNEITDVPMTYGGFGARGGRVTACTVEKDRSYSCNRPTTKENKTSKDISAAIRHQSGISPWPAGYRAPEQRTWLRENTMLSLTAAAARSSPPPLSYVCGVFYSPIYKFIFIRNRKTASSTFITAVKKFMLAQGLCNVSSDPLGTNSCVYRLDPETMMQQADPEASGMARAQQNFNSVGVGLFFSLFGGRQSLALPHLAAPDIRHVDWAALRAAGFSGLVFDKDNTLSLPFALEVVQVVLVYWKASPAVPGP</sequence>
<evidence type="ECO:0000313" key="2">
    <source>
        <dbReference type="Proteomes" id="UP000236333"/>
    </source>
</evidence>
<dbReference type="Proteomes" id="UP000236333">
    <property type="component" value="Unassembled WGS sequence"/>
</dbReference>
<dbReference type="Pfam" id="PF09419">
    <property type="entry name" value="PGP_phosphatase"/>
    <property type="match status" value="1"/>
</dbReference>
<comment type="caution">
    <text evidence="1">The sequence shown here is derived from an EMBL/GenBank/DDBJ whole genome shotgun (WGS) entry which is preliminary data.</text>
</comment>
<keyword evidence="2" id="KW-1185">Reference proteome</keyword>
<accession>A0A2J7ZLX0</accession>
<dbReference type="EMBL" id="PGGS01000957">
    <property type="protein sequence ID" value="PNH01268.1"/>
    <property type="molecule type" value="Genomic_DNA"/>
</dbReference>
<name>A0A2J7ZLX0_9CHLO</name>
<reference evidence="1 2" key="1">
    <citation type="journal article" date="2017" name="Mol. Biol. Evol.">
        <title>The 4-celled Tetrabaena socialis nuclear genome reveals the essential components for genetic control of cell number at the origin of multicellularity in the volvocine lineage.</title>
        <authorList>
            <person name="Featherston J."/>
            <person name="Arakaki Y."/>
            <person name="Hanschen E.R."/>
            <person name="Ferris P.J."/>
            <person name="Michod R.E."/>
            <person name="Olson B.J.S.C."/>
            <person name="Nozaki H."/>
            <person name="Durand P.M."/>
        </authorList>
    </citation>
    <scope>NUCLEOTIDE SEQUENCE [LARGE SCALE GENOMIC DNA]</scope>
    <source>
        <strain evidence="1 2">NIES-571</strain>
    </source>
</reference>
<dbReference type="GO" id="GO:0008962">
    <property type="term" value="F:phosphatidylglycerophosphatase activity"/>
    <property type="evidence" value="ECO:0007669"/>
    <property type="project" value="InterPro"/>
</dbReference>
<evidence type="ECO:0000313" key="1">
    <source>
        <dbReference type="EMBL" id="PNH01268.1"/>
    </source>
</evidence>
<dbReference type="OrthoDB" id="198652at2759"/>
<dbReference type="InterPro" id="IPR027706">
    <property type="entry name" value="PGP_Pase"/>
</dbReference>
<protein>
    <submittedName>
        <fullName evidence="1">Uncharacterized protein</fullName>
    </submittedName>
</protein>
<proteinExistence type="predicted"/>